<accession>A0ABY7U4R0</accession>
<evidence type="ECO:0000313" key="2">
    <source>
        <dbReference type="Proteomes" id="UP001218231"/>
    </source>
</evidence>
<reference evidence="1 2" key="1">
    <citation type="submission" date="2023-02" db="EMBL/GenBank/DDBJ databases">
        <title>Genome sequence of Novosphingobium humi KACC 19094.</title>
        <authorList>
            <person name="Kim S."/>
            <person name="Heo J."/>
            <person name="Kwon S.-W."/>
        </authorList>
    </citation>
    <scope>NUCLEOTIDE SEQUENCE [LARGE SCALE GENOMIC DNA]</scope>
    <source>
        <strain evidence="1 2">KACC 19094</strain>
        <plasmid evidence="1 2">unnamed1</plasmid>
    </source>
</reference>
<dbReference type="Proteomes" id="UP001218231">
    <property type="component" value="Plasmid unnamed1"/>
</dbReference>
<geneLocation type="plasmid" evidence="1 2">
    <name>unnamed1</name>
</geneLocation>
<keyword evidence="2" id="KW-1185">Reference proteome</keyword>
<protein>
    <submittedName>
        <fullName evidence="1">Uncharacterized protein</fullName>
    </submittedName>
</protein>
<organism evidence="1 2">
    <name type="scientific">Novosphingobium humi</name>
    <dbReference type="NCBI Taxonomy" id="2282397"/>
    <lineage>
        <taxon>Bacteria</taxon>
        <taxon>Pseudomonadati</taxon>
        <taxon>Pseudomonadota</taxon>
        <taxon>Alphaproteobacteria</taxon>
        <taxon>Sphingomonadales</taxon>
        <taxon>Sphingomonadaceae</taxon>
        <taxon>Novosphingobium</taxon>
    </lineage>
</organism>
<evidence type="ECO:0000313" key="1">
    <source>
        <dbReference type="EMBL" id="WCT80070.1"/>
    </source>
</evidence>
<gene>
    <name evidence="1" type="ORF">PQ457_18605</name>
</gene>
<proteinExistence type="predicted"/>
<dbReference type="RefSeq" id="WP_273620342.1">
    <property type="nucleotide sequence ID" value="NZ_CP117418.1"/>
</dbReference>
<keyword evidence="1" id="KW-0614">Plasmid</keyword>
<name>A0ABY7U4R0_9SPHN</name>
<sequence length="68" mass="7333">MPFIHPVKGVLTLRRPPTLVTVVSFEGSSLKVPIKAKQTTALSASATLMSELLARPDSRAILDRHIPA</sequence>
<dbReference type="EMBL" id="CP117418">
    <property type="protein sequence ID" value="WCT80070.1"/>
    <property type="molecule type" value="Genomic_DNA"/>
</dbReference>